<dbReference type="AlphaFoldDB" id="A0AA36GX65"/>
<comment type="caution">
    <text evidence="8">The sequence shown here is derived from an EMBL/GenBank/DDBJ whole genome shotgun (WGS) entry which is preliminary data.</text>
</comment>
<comment type="subunit">
    <text evidence="2">Homodimer.</text>
</comment>
<dbReference type="PROSITE" id="PS00722">
    <property type="entry name" value="FTHFS_2"/>
    <property type="match status" value="1"/>
</dbReference>
<evidence type="ECO:0000256" key="1">
    <source>
        <dbReference type="ARBA" id="ARBA00004777"/>
    </source>
</evidence>
<dbReference type="InterPro" id="IPR020628">
    <property type="entry name" value="Formate_THF_ligase_CS"/>
</dbReference>
<dbReference type="FunFam" id="3.40.50.300:FF:000245">
    <property type="entry name" value="C-1-tetrahydrofolate synthase, cytoplasmic"/>
    <property type="match status" value="1"/>
</dbReference>
<gene>
    <name evidence="8" type="ORF">CYNAS_LOCUS11925</name>
</gene>
<evidence type="ECO:0000256" key="2">
    <source>
        <dbReference type="ARBA" id="ARBA00011738"/>
    </source>
</evidence>
<dbReference type="Pfam" id="PF01268">
    <property type="entry name" value="FTHFS"/>
    <property type="match status" value="1"/>
</dbReference>
<dbReference type="FunFam" id="3.40.50.300:FF:001123">
    <property type="entry name" value="C-1-tetrahydrofolate synthase, cytoplasmic isoform X2"/>
    <property type="match status" value="1"/>
</dbReference>
<name>A0AA36GX65_CYLNA</name>
<dbReference type="GO" id="GO:0005524">
    <property type="term" value="F:ATP binding"/>
    <property type="evidence" value="ECO:0007669"/>
    <property type="project" value="UniProtKB-KW"/>
</dbReference>
<dbReference type="CDD" id="cd00477">
    <property type="entry name" value="FTHFS"/>
    <property type="match status" value="1"/>
</dbReference>
<keyword evidence="5" id="KW-0436">Ligase</keyword>
<sequence>MASPGGGRGGSGVGAWNVQYFKPNLVDPVPSDIVISRGQPPKNIEQVAEEVGILPQELDPYGRKKAKVSLDVLKRLRHYKNGKYVVVVGITPTPFGEGKTTTTVGLSQSLGAHLHKNVFTCLRQPSQGPTFGIKGGAAGGGYAQVIPMEEFNLHLTGDIHAITAANNLLAAAIDARMFHESTQKDEALFNRLCPKNREGKRPLSEVQKRRLVGMGLGVVDDANTLTKEQQVQCSRLNIDPKTITWNRVIDTNDRFLRGIEIGLGPAEKGHTRRTQFDISVASELMAILALTTSLGDMRDRISRIVIGSDVQGHPVTADDIGVTDAMTVLMRDTVRPTLMQTLEGTPVFVHAGPFANIAHGSSSIIADQIALKLVGEHGYVVTEAGFGADIGMEKFFNIKCRYSGLQPSAVVLVATVRALKMHGGGPAVVPGNPLKHEYLEENLDLVKAGCDSNLRKQIENCNKFGIPVVVCVNKFATDTDKELELVVNRAIEHGAFDAVISDHWAKGGAGALLLAKAIVKATSEDGRNFKFLYPLNISLEEKINIIAREIYGANGVEFSEQARKKLDTYTKQGFSNLPICMAKTQLSLSHDPTKKGAPTNFTLPIRDVSASIGAGFIFPFSGEITTMPGLGTRPCFFDITIDPETEIINGLF</sequence>
<evidence type="ECO:0000256" key="7">
    <source>
        <dbReference type="ARBA" id="ARBA00022840"/>
    </source>
</evidence>
<keyword evidence="9" id="KW-1185">Reference proteome</keyword>
<protein>
    <recommendedName>
        <fullName evidence="3">formate--tetrahydrofolate ligase</fullName>
        <ecNumber evidence="3">6.3.4.3</ecNumber>
    </recommendedName>
</protein>
<dbReference type="FunFam" id="3.10.410.10:FF:000001">
    <property type="entry name" value="Putative formate--tetrahydrofolate ligase"/>
    <property type="match status" value="1"/>
</dbReference>
<dbReference type="HAMAP" id="MF_01543">
    <property type="entry name" value="FTHFS"/>
    <property type="match status" value="1"/>
</dbReference>
<dbReference type="Gene3D" id="3.40.50.300">
    <property type="entry name" value="P-loop containing nucleotide triphosphate hydrolases"/>
    <property type="match status" value="2"/>
</dbReference>
<evidence type="ECO:0000313" key="9">
    <source>
        <dbReference type="Proteomes" id="UP001176961"/>
    </source>
</evidence>
<reference evidence="8" key="1">
    <citation type="submission" date="2023-07" db="EMBL/GenBank/DDBJ databases">
        <authorList>
            <consortium name="CYATHOMIX"/>
        </authorList>
    </citation>
    <scope>NUCLEOTIDE SEQUENCE</scope>
    <source>
        <strain evidence="8">N/A</strain>
    </source>
</reference>
<dbReference type="EC" id="6.3.4.3" evidence="3"/>
<dbReference type="InterPro" id="IPR027417">
    <property type="entry name" value="P-loop_NTPase"/>
</dbReference>
<dbReference type="Proteomes" id="UP001176961">
    <property type="component" value="Unassembled WGS sequence"/>
</dbReference>
<evidence type="ECO:0000256" key="3">
    <source>
        <dbReference type="ARBA" id="ARBA00012295"/>
    </source>
</evidence>
<evidence type="ECO:0000256" key="6">
    <source>
        <dbReference type="ARBA" id="ARBA00022741"/>
    </source>
</evidence>
<evidence type="ECO:0000313" key="8">
    <source>
        <dbReference type="EMBL" id="CAJ0599942.1"/>
    </source>
</evidence>
<proteinExistence type="inferred from homology"/>
<organism evidence="8 9">
    <name type="scientific">Cylicocyclus nassatus</name>
    <name type="common">Nematode worm</name>
    <dbReference type="NCBI Taxonomy" id="53992"/>
    <lineage>
        <taxon>Eukaryota</taxon>
        <taxon>Metazoa</taxon>
        <taxon>Ecdysozoa</taxon>
        <taxon>Nematoda</taxon>
        <taxon>Chromadorea</taxon>
        <taxon>Rhabditida</taxon>
        <taxon>Rhabditina</taxon>
        <taxon>Rhabditomorpha</taxon>
        <taxon>Strongyloidea</taxon>
        <taxon>Strongylidae</taxon>
        <taxon>Cylicocyclus</taxon>
    </lineage>
</organism>
<comment type="pathway">
    <text evidence="1">One-carbon metabolism; tetrahydrofolate interconversion.</text>
</comment>
<dbReference type="PROSITE" id="PS00721">
    <property type="entry name" value="FTHFS_1"/>
    <property type="match status" value="1"/>
</dbReference>
<evidence type="ECO:0000256" key="5">
    <source>
        <dbReference type="ARBA" id="ARBA00022598"/>
    </source>
</evidence>
<dbReference type="EMBL" id="CATQJL010000223">
    <property type="protein sequence ID" value="CAJ0599942.1"/>
    <property type="molecule type" value="Genomic_DNA"/>
</dbReference>
<accession>A0AA36GX65</accession>
<dbReference type="GO" id="GO:0004329">
    <property type="term" value="F:formate-tetrahydrofolate ligase activity"/>
    <property type="evidence" value="ECO:0007669"/>
    <property type="project" value="UniProtKB-EC"/>
</dbReference>
<dbReference type="GO" id="GO:0006730">
    <property type="term" value="P:one-carbon metabolic process"/>
    <property type="evidence" value="ECO:0007669"/>
    <property type="project" value="UniProtKB-KW"/>
</dbReference>
<dbReference type="Gene3D" id="3.10.410.10">
    <property type="entry name" value="Formyltetrahydrofolate synthetase, domain 3"/>
    <property type="match status" value="1"/>
</dbReference>
<keyword evidence="7" id="KW-0067">ATP-binding</keyword>
<keyword evidence="4" id="KW-0554">One-carbon metabolism</keyword>
<dbReference type="SUPFAM" id="SSF52540">
    <property type="entry name" value="P-loop containing nucleoside triphosphate hydrolases"/>
    <property type="match status" value="1"/>
</dbReference>
<evidence type="ECO:0000256" key="4">
    <source>
        <dbReference type="ARBA" id="ARBA00022563"/>
    </source>
</evidence>
<dbReference type="Gene3D" id="1.10.8.770">
    <property type="match status" value="1"/>
</dbReference>
<keyword evidence="6" id="KW-0547">Nucleotide-binding</keyword>
<dbReference type="InterPro" id="IPR000559">
    <property type="entry name" value="Formate_THF_ligase"/>
</dbReference>